<keyword evidence="1" id="KW-0378">Hydrolase</keyword>
<feature type="signal peptide" evidence="3">
    <location>
        <begin position="1"/>
        <end position="37"/>
    </location>
</feature>
<accession>A0ABX0T5T1</accession>
<feature type="compositionally biased region" description="Polar residues" evidence="2">
    <location>
        <begin position="79"/>
        <end position="88"/>
    </location>
</feature>
<dbReference type="Gene3D" id="3.20.20.80">
    <property type="entry name" value="Glycosidases"/>
    <property type="match status" value="1"/>
</dbReference>
<keyword evidence="6" id="KW-1185">Reference proteome</keyword>
<dbReference type="RefSeq" id="WP_166779414.1">
    <property type="nucleotide sequence ID" value="NZ_JAAOYO010000002.1"/>
</dbReference>
<dbReference type="PANTHER" id="PTHR42976">
    <property type="entry name" value="BIFUNCTIONAL CHITINASE/LYSOZYME-RELATED"/>
    <property type="match status" value="1"/>
</dbReference>
<dbReference type="Proteomes" id="UP001318300">
    <property type="component" value="Unassembled WGS sequence"/>
</dbReference>
<dbReference type="EMBL" id="JAAOYO010000002">
    <property type="protein sequence ID" value="NII40846.1"/>
    <property type="molecule type" value="Genomic_DNA"/>
</dbReference>
<feature type="domain" description="Chitin-binding type-3" evidence="4">
    <location>
        <begin position="42"/>
        <end position="91"/>
    </location>
</feature>
<evidence type="ECO:0000256" key="1">
    <source>
        <dbReference type="ARBA" id="ARBA00022801"/>
    </source>
</evidence>
<proteinExistence type="predicted"/>
<gene>
    <name evidence="5" type="ORF">E9228_001482</name>
</gene>
<feature type="chain" id="PRO_5045814126" description="Chitin-binding type-3 domain-containing protein" evidence="3">
    <location>
        <begin position="38"/>
        <end position="436"/>
    </location>
</feature>
<dbReference type="CDD" id="cd12215">
    <property type="entry name" value="ChiC_BD"/>
    <property type="match status" value="1"/>
</dbReference>
<comment type="caution">
    <text evidence="5">The sequence shown here is derived from an EMBL/GenBank/DDBJ whole genome shotgun (WGS) entry which is preliminary data.</text>
</comment>
<dbReference type="SUPFAM" id="SSF51445">
    <property type="entry name" value="(Trans)glycosidases"/>
    <property type="match status" value="1"/>
</dbReference>
<dbReference type="Gene3D" id="2.10.10.20">
    <property type="entry name" value="Carbohydrate-binding module superfamily 5/12"/>
    <property type="match status" value="1"/>
</dbReference>
<organism evidence="5 6">
    <name type="scientific">Curtobacterium salicis</name>
    <dbReference type="NCBI Taxonomy" id="1779862"/>
    <lineage>
        <taxon>Bacteria</taxon>
        <taxon>Bacillati</taxon>
        <taxon>Actinomycetota</taxon>
        <taxon>Actinomycetes</taxon>
        <taxon>Micrococcales</taxon>
        <taxon>Microbacteriaceae</taxon>
        <taxon>Curtobacterium</taxon>
    </lineage>
</organism>
<evidence type="ECO:0000313" key="6">
    <source>
        <dbReference type="Proteomes" id="UP001318300"/>
    </source>
</evidence>
<dbReference type="InterPro" id="IPR036573">
    <property type="entry name" value="CBM_sf_5/12"/>
</dbReference>
<reference evidence="5 6" key="1">
    <citation type="submission" date="2020-03" db="EMBL/GenBank/DDBJ databases">
        <title>Above-ground endophytic microbial communities from plants in different locations in the United States.</title>
        <authorList>
            <person name="Frank C."/>
        </authorList>
    </citation>
    <scope>NUCLEOTIDE SEQUENCE [LARGE SCALE GENOMIC DNA]</scope>
    <source>
        <strain evidence="5 6">WW7</strain>
    </source>
</reference>
<dbReference type="InterPro" id="IPR017853">
    <property type="entry name" value="GH"/>
</dbReference>
<dbReference type="SMART" id="SM00495">
    <property type="entry name" value="ChtBD3"/>
    <property type="match status" value="1"/>
</dbReference>
<name>A0ABX0T5T1_9MICO</name>
<feature type="region of interest" description="Disordered" evidence="2">
    <location>
        <begin position="75"/>
        <end position="118"/>
    </location>
</feature>
<evidence type="ECO:0000256" key="3">
    <source>
        <dbReference type="SAM" id="SignalP"/>
    </source>
</evidence>
<evidence type="ECO:0000256" key="2">
    <source>
        <dbReference type="SAM" id="MobiDB-lite"/>
    </source>
</evidence>
<dbReference type="InterPro" id="IPR003610">
    <property type="entry name" value="CBM5/12"/>
</dbReference>
<dbReference type="PANTHER" id="PTHR42976:SF1">
    <property type="entry name" value="GH18 DOMAIN-CONTAINING PROTEIN-RELATED"/>
    <property type="match status" value="1"/>
</dbReference>
<evidence type="ECO:0000313" key="5">
    <source>
        <dbReference type="EMBL" id="NII40846.1"/>
    </source>
</evidence>
<dbReference type="SUPFAM" id="SSF51055">
    <property type="entry name" value="Carbohydrate binding domain"/>
    <property type="match status" value="1"/>
</dbReference>
<sequence length="436" mass="43142">MTRTPSIGRRVRRLGVVASVAGLVLGGALVTAGPASAATACAPAWSASTAYSGGASVSTGTTNYTANWWTQGDDPATHSGATGSGQPWTTAGTCTPGSTGGGGTGGGGTGGGGTGGGTGTGTATGTLFSPYKDVTVNLNWNTNVMQTAVTGSTIPVAGGSNSLATKVPKLRALSLAFATGTCGSENWGGVAGDAFAKANVPALDAAGVDYVISTGGAAGSFKCATGAGMNAFIARYASPHLVGIDFDIESGQSAADIRALVSSAAAAQAQYPKLRFSFTLATLAASDGSFAGLNSTGDTTVTAVKASGLTNYTINLMTMDFGGPSSAACVVTNGACDMGASTVQAVKNLQHTYGTPFSKIEVTPMIGVNDVVSNVFTLADVDTVSAYARANALAGVHYWSLDRDTPCAQSTASATCSSRPDAALSYTNRFLTALGK</sequence>
<dbReference type="InterPro" id="IPR052750">
    <property type="entry name" value="GH18_Chitinase"/>
</dbReference>
<feature type="compositionally biased region" description="Gly residues" evidence="2">
    <location>
        <begin position="98"/>
        <end position="118"/>
    </location>
</feature>
<keyword evidence="3" id="KW-0732">Signal</keyword>
<evidence type="ECO:0000259" key="4">
    <source>
        <dbReference type="SMART" id="SM00495"/>
    </source>
</evidence>
<protein>
    <recommendedName>
        <fullName evidence="4">Chitin-binding type-3 domain-containing protein</fullName>
    </recommendedName>
</protein>